<protein>
    <submittedName>
        <fullName evidence="1">Uncharacterized protein</fullName>
    </submittedName>
</protein>
<keyword evidence="2" id="KW-1185">Reference proteome</keyword>
<gene>
    <name evidence="1" type="ORF">MANY_27640</name>
</gene>
<dbReference type="Proteomes" id="UP000467249">
    <property type="component" value="Chromosome"/>
</dbReference>
<sequence length="126" mass="13540">MVAEPTSRPFTLVVCVGCADRRDDTRLEAFRSVVRQCRHGILVSAPCLLGSAFCATRPGVGALVLVQPCAVDRTPSGPGHWIGPVVDGDDVGDVCAWIRQGRWDPADLPQRLQHPLSVVSRASLLN</sequence>
<evidence type="ECO:0000313" key="2">
    <source>
        <dbReference type="Proteomes" id="UP000467249"/>
    </source>
</evidence>
<dbReference type="EMBL" id="AP022620">
    <property type="protein sequence ID" value="BBZ77427.1"/>
    <property type="molecule type" value="Genomic_DNA"/>
</dbReference>
<proteinExistence type="predicted"/>
<dbReference type="AlphaFoldDB" id="A0A6N4WB59"/>
<dbReference type="KEGG" id="many:MANY_27640"/>
<evidence type="ECO:0000313" key="1">
    <source>
        <dbReference type="EMBL" id="BBZ77427.1"/>
    </source>
</evidence>
<organism evidence="1 2">
    <name type="scientific">Mycolicibacterium anyangense</name>
    <dbReference type="NCBI Taxonomy" id="1431246"/>
    <lineage>
        <taxon>Bacteria</taxon>
        <taxon>Bacillati</taxon>
        <taxon>Actinomycetota</taxon>
        <taxon>Actinomycetes</taxon>
        <taxon>Mycobacteriales</taxon>
        <taxon>Mycobacteriaceae</taxon>
        <taxon>Mycolicibacterium</taxon>
    </lineage>
</organism>
<accession>A0A6N4WB59</accession>
<dbReference type="RefSeq" id="WP_163804746.1">
    <property type="nucleotide sequence ID" value="NZ_AP022620.1"/>
</dbReference>
<name>A0A6N4WB59_9MYCO</name>
<reference evidence="1 2" key="1">
    <citation type="journal article" date="2019" name="Emerg. Microbes Infect.">
        <title>Comprehensive subspecies identification of 175 nontuberculous mycobacteria species based on 7547 genomic profiles.</title>
        <authorList>
            <person name="Matsumoto Y."/>
            <person name="Kinjo T."/>
            <person name="Motooka D."/>
            <person name="Nabeya D."/>
            <person name="Jung N."/>
            <person name="Uechi K."/>
            <person name="Horii T."/>
            <person name="Iida T."/>
            <person name="Fujita J."/>
            <person name="Nakamura S."/>
        </authorList>
    </citation>
    <scope>NUCLEOTIDE SEQUENCE [LARGE SCALE GENOMIC DNA]</scope>
    <source>
        <strain evidence="1 2">JCM 30275</strain>
    </source>
</reference>